<name>A0A0F9VDZ5_9ZZZZ</name>
<dbReference type="Gene3D" id="2.160.20.80">
    <property type="entry name" value="E3 ubiquitin-protein ligase SopA"/>
    <property type="match status" value="1"/>
</dbReference>
<dbReference type="Pfam" id="PF00805">
    <property type="entry name" value="Pentapeptide"/>
    <property type="match status" value="2"/>
</dbReference>
<protein>
    <recommendedName>
        <fullName evidence="4">Pentapeptide repeat-containing protein</fullName>
    </recommendedName>
</protein>
<dbReference type="EMBL" id="LAZR01000569">
    <property type="protein sequence ID" value="KKN64028.1"/>
    <property type="molecule type" value="Genomic_DNA"/>
</dbReference>
<proteinExistence type="predicted"/>
<accession>A0A0F9VDZ5</accession>
<gene>
    <name evidence="3" type="ORF">LCGC14_0495530</name>
</gene>
<evidence type="ECO:0000313" key="3">
    <source>
        <dbReference type="EMBL" id="KKN64028.1"/>
    </source>
</evidence>
<evidence type="ECO:0000256" key="1">
    <source>
        <dbReference type="ARBA" id="ARBA00022737"/>
    </source>
</evidence>
<feature type="transmembrane region" description="Helical" evidence="2">
    <location>
        <begin position="130"/>
        <end position="152"/>
    </location>
</feature>
<dbReference type="PANTHER" id="PTHR47485:SF1">
    <property type="entry name" value="THYLAKOID LUMENAL 17.4 KDA PROTEIN, CHLOROPLASTIC"/>
    <property type="match status" value="1"/>
</dbReference>
<dbReference type="AlphaFoldDB" id="A0A0F9VDZ5"/>
<evidence type="ECO:0000256" key="2">
    <source>
        <dbReference type="SAM" id="Phobius"/>
    </source>
</evidence>
<comment type="caution">
    <text evidence="3">The sequence shown here is derived from an EMBL/GenBank/DDBJ whole genome shotgun (WGS) entry which is preliminary data.</text>
</comment>
<dbReference type="InterPro" id="IPR001646">
    <property type="entry name" value="5peptide_repeat"/>
</dbReference>
<keyword evidence="1" id="KW-0677">Repeat</keyword>
<keyword evidence="2" id="KW-0472">Membrane</keyword>
<keyword evidence="2" id="KW-1133">Transmembrane helix</keyword>
<dbReference type="SUPFAM" id="SSF141571">
    <property type="entry name" value="Pentapeptide repeat-like"/>
    <property type="match status" value="1"/>
</dbReference>
<dbReference type="PANTHER" id="PTHR47485">
    <property type="entry name" value="THYLAKOID LUMENAL 17.4 KDA PROTEIN, CHLOROPLASTIC"/>
    <property type="match status" value="1"/>
</dbReference>
<keyword evidence="2" id="KW-0812">Transmembrane</keyword>
<organism evidence="3">
    <name type="scientific">marine sediment metagenome</name>
    <dbReference type="NCBI Taxonomy" id="412755"/>
    <lineage>
        <taxon>unclassified sequences</taxon>
        <taxon>metagenomes</taxon>
        <taxon>ecological metagenomes</taxon>
    </lineage>
</organism>
<evidence type="ECO:0008006" key="4">
    <source>
        <dbReference type="Google" id="ProtNLM"/>
    </source>
</evidence>
<sequence>MNRQITLWYTRRHGGTILGPFSESVITNHFLLGRLNADDEVSTDQVNWQLIYSQSQLKSNHRFLTDKQAQKYLNERDGFDRRYPLDMMEDDPLLQRRYNTRRAEENEDDIQSRQLRSLIMQKFRQQKQAIFWPLVIIFSILTLIFILTIIYAKPFPSPLGSCDTPATSNVNWTNCLKPQLNLQNKILNNAQLRNSQLVGSNMMNVTLTNADLAYADLRFTNLSYSHLQDGQLLGANLKNADLSYADLTNANLSYTDLTGANLGGSKLDNARFDNAIWVDGLICAPQSIGQCIRTVHPKP</sequence>
<reference evidence="3" key="1">
    <citation type="journal article" date="2015" name="Nature">
        <title>Complex archaea that bridge the gap between prokaryotes and eukaryotes.</title>
        <authorList>
            <person name="Spang A."/>
            <person name="Saw J.H."/>
            <person name="Jorgensen S.L."/>
            <person name="Zaremba-Niedzwiedzka K."/>
            <person name="Martijn J."/>
            <person name="Lind A.E."/>
            <person name="van Eijk R."/>
            <person name="Schleper C."/>
            <person name="Guy L."/>
            <person name="Ettema T.J."/>
        </authorList>
    </citation>
    <scope>NUCLEOTIDE SEQUENCE</scope>
</reference>